<accession>A0A6C0EI61</accession>
<dbReference type="EMBL" id="MN738855">
    <property type="protein sequence ID" value="QHT28321.1"/>
    <property type="molecule type" value="Genomic_DNA"/>
</dbReference>
<proteinExistence type="predicted"/>
<reference evidence="1" key="1">
    <citation type="journal article" date="2020" name="Nature">
        <title>Giant virus diversity and host interactions through global metagenomics.</title>
        <authorList>
            <person name="Schulz F."/>
            <person name="Roux S."/>
            <person name="Paez-Espino D."/>
            <person name="Jungbluth S."/>
            <person name="Walsh D.A."/>
            <person name="Denef V.J."/>
            <person name="McMahon K.D."/>
            <person name="Konstantinidis K.T."/>
            <person name="Eloe-Fadrosh E.A."/>
            <person name="Kyrpides N.C."/>
            <person name="Woyke T."/>
        </authorList>
    </citation>
    <scope>NUCLEOTIDE SEQUENCE</scope>
    <source>
        <strain evidence="1">GVMAG-M-3300001348-25</strain>
    </source>
</reference>
<dbReference type="AlphaFoldDB" id="A0A6C0EI61"/>
<organism evidence="1">
    <name type="scientific">viral metagenome</name>
    <dbReference type="NCBI Taxonomy" id="1070528"/>
    <lineage>
        <taxon>unclassified sequences</taxon>
        <taxon>metagenomes</taxon>
        <taxon>organismal metagenomes</taxon>
    </lineage>
</organism>
<sequence>MNPVSEMQAEPTWKLCENMDCERYPPDWDAEKDTEETYQEDTWQKCNQCDGYYNNDGGGDILYVQEEPNNQEAECDLCGKTKDIVQMKGSGQYLCGNACDESDEEEEEEEEEEGKRKCETCAIKVNTDDIIELSIEVNGHNFKLCLCENCFQDKADTLRKEGWNVDDLFEEKKKKEEEDRFVLCEECDLHIDCNKDNIHIIYKGEQYNPSEEIVLCTACFQDNEEDLRQQDYKCDEWEEEDE</sequence>
<protein>
    <submittedName>
        <fullName evidence="1">Uncharacterized protein</fullName>
    </submittedName>
</protein>
<name>A0A6C0EI61_9ZZZZ</name>
<evidence type="ECO:0000313" key="1">
    <source>
        <dbReference type="EMBL" id="QHT28321.1"/>
    </source>
</evidence>